<sequence length="171" mass="19890">MQGTEARRKPRPPFKVGDAAPEFWGYHAGGEAYDYGKSFRGKTILLIFWSLEDPDHEQLNGRLRKIRRRFLDQQDFIMVSQCVDQDYEKWIAYCKRQKPLDGNAFYSDGKWIHQTQGGFNLDELNSAKEFGMTKTPAFFLLGPQRKFLAVKIPEKQLVEQIQAVLKQQTGR</sequence>
<gene>
    <name evidence="1" type="ORF">Pan241w_27390</name>
</gene>
<dbReference type="AlphaFoldDB" id="A0A517RFI8"/>
<dbReference type="EMBL" id="CP036269">
    <property type="protein sequence ID" value="QDT42652.1"/>
    <property type="molecule type" value="Genomic_DNA"/>
</dbReference>
<protein>
    <recommendedName>
        <fullName evidence="3">Thioredoxin-like fold domain-containing protein</fullName>
    </recommendedName>
</protein>
<name>A0A517RFI8_9PLAN</name>
<evidence type="ECO:0000313" key="1">
    <source>
        <dbReference type="EMBL" id="QDT42652.1"/>
    </source>
</evidence>
<dbReference type="InterPro" id="IPR036249">
    <property type="entry name" value="Thioredoxin-like_sf"/>
</dbReference>
<proteinExistence type="predicted"/>
<accession>A0A517RFI8</accession>
<dbReference type="RefSeq" id="WP_198000504.1">
    <property type="nucleotide sequence ID" value="NZ_CP036269.1"/>
</dbReference>
<keyword evidence="2" id="KW-1185">Reference proteome</keyword>
<evidence type="ECO:0000313" key="2">
    <source>
        <dbReference type="Proteomes" id="UP000317171"/>
    </source>
</evidence>
<dbReference type="KEGG" id="gaz:Pan241w_27390"/>
<evidence type="ECO:0008006" key="3">
    <source>
        <dbReference type="Google" id="ProtNLM"/>
    </source>
</evidence>
<reference evidence="1 2" key="1">
    <citation type="submission" date="2019-02" db="EMBL/GenBank/DDBJ databases">
        <title>Deep-cultivation of Planctomycetes and their phenomic and genomic characterization uncovers novel biology.</title>
        <authorList>
            <person name="Wiegand S."/>
            <person name="Jogler M."/>
            <person name="Boedeker C."/>
            <person name="Pinto D."/>
            <person name="Vollmers J."/>
            <person name="Rivas-Marin E."/>
            <person name="Kohn T."/>
            <person name="Peeters S.H."/>
            <person name="Heuer A."/>
            <person name="Rast P."/>
            <person name="Oberbeckmann S."/>
            <person name="Bunk B."/>
            <person name="Jeske O."/>
            <person name="Meyerdierks A."/>
            <person name="Storesund J.E."/>
            <person name="Kallscheuer N."/>
            <person name="Luecker S."/>
            <person name="Lage O.M."/>
            <person name="Pohl T."/>
            <person name="Merkel B.J."/>
            <person name="Hornburger P."/>
            <person name="Mueller R.-W."/>
            <person name="Bruemmer F."/>
            <person name="Labrenz M."/>
            <person name="Spormann A.M."/>
            <person name="Op den Camp H."/>
            <person name="Overmann J."/>
            <person name="Amann R."/>
            <person name="Jetten M.S.M."/>
            <person name="Mascher T."/>
            <person name="Medema M.H."/>
            <person name="Devos D.P."/>
            <person name="Kaster A.-K."/>
            <person name="Ovreas L."/>
            <person name="Rohde M."/>
            <person name="Galperin M.Y."/>
            <person name="Jogler C."/>
        </authorList>
    </citation>
    <scope>NUCLEOTIDE SEQUENCE [LARGE SCALE GENOMIC DNA]</scope>
    <source>
        <strain evidence="1 2">Pan241w</strain>
    </source>
</reference>
<dbReference type="SUPFAM" id="SSF52833">
    <property type="entry name" value="Thioredoxin-like"/>
    <property type="match status" value="1"/>
</dbReference>
<organism evidence="1 2">
    <name type="scientific">Gimesia alba</name>
    <dbReference type="NCBI Taxonomy" id="2527973"/>
    <lineage>
        <taxon>Bacteria</taxon>
        <taxon>Pseudomonadati</taxon>
        <taxon>Planctomycetota</taxon>
        <taxon>Planctomycetia</taxon>
        <taxon>Planctomycetales</taxon>
        <taxon>Planctomycetaceae</taxon>
        <taxon>Gimesia</taxon>
    </lineage>
</organism>
<dbReference type="Gene3D" id="3.40.30.10">
    <property type="entry name" value="Glutaredoxin"/>
    <property type="match status" value="1"/>
</dbReference>
<dbReference type="Proteomes" id="UP000317171">
    <property type="component" value="Chromosome"/>
</dbReference>